<evidence type="ECO:0000313" key="4">
    <source>
        <dbReference type="Proteomes" id="UP000193431"/>
    </source>
</evidence>
<dbReference type="EMBL" id="CP019344">
    <property type="protein sequence ID" value="ARN76945.1"/>
    <property type="molecule type" value="Genomic_DNA"/>
</dbReference>
<reference evidence="3 4" key="1">
    <citation type="submission" date="2016-11" db="EMBL/GenBank/DDBJ databases">
        <title>Trade-off between light-utilization and light-protection in marine flavobacteria.</title>
        <authorList>
            <person name="Kumagai Y."/>
        </authorList>
    </citation>
    <scope>NUCLEOTIDE SEQUENCE [LARGE SCALE GENOMIC DNA]</scope>
    <source>
        <strain evidence="3 4">JCM 13191</strain>
    </source>
</reference>
<sequence length="347" mass="40361">MNLNYNPDSFQKGKQFEDFVENVLFPDSEYSIEHKTSEFKQNRVRYVGDAQLPDFRFKSKVTGQEFHVEAKFSSSSWQGEYTIASENQVKIFSRIDIDKTPIFVALGYGGQAHEPDFVSLIPFEKYPDGKIPETEVMEYRVEKSTVASSEIHDRIQSLQVIGEVEIALENSTSTEPIDQDSKTKSSQVEETKAPKSSKRNVVVGVLAALIVIVFAIFMFNSDSVSDEELLKERIENYYKILDANKVHEIHNYVSEDLHTWYSYDDPDFETVISDIQRYREKYPFTISEIDWSQFKLTELENGHFKAEYPLEYKIKSKMKSPYKLYNLEITTIWDEDMKLVSAVEVRR</sequence>
<keyword evidence="4" id="KW-1185">Reference proteome</keyword>
<dbReference type="STRING" id="331648.BST97_02425"/>
<evidence type="ECO:0000313" key="3">
    <source>
        <dbReference type="EMBL" id="ARN76945.1"/>
    </source>
</evidence>
<protein>
    <submittedName>
        <fullName evidence="3">Uncharacterized protein</fullName>
    </submittedName>
</protein>
<keyword evidence="2" id="KW-0812">Transmembrane</keyword>
<proteinExistence type="predicted"/>
<accession>A0A1W6MH77</accession>
<dbReference type="OrthoDB" id="1059559at2"/>
<name>A0A1W6MH77_9FLAO</name>
<gene>
    <name evidence="3" type="ORF">BST97_02425</name>
</gene>
<dbReference type="RefSeq" id="WP_085765746.1">
    <property type="nucleotide sequence ID" value="NZ_CP019344.1"/>
</dbReference>
<keyword evidence="2" id="KW-0472">Membrane</keyword>
<organism evidence="3 4">
    <name type="scientific">Nonlabens spongiae</name>
    <dbReference type="NCBI Taxonomy" id="331648"/>
    <lineage>
        <taxon>Bacteria</taxon>
        <taxon>Pseudomonadati</taxon>
        <taxon>Bacteroidota</taxon>
        <taxon>Flavobacteriia</taxon>
        <taxon>Flavobacteriales</taxon>
        <taxon>Flavobacteriaceae</taxon>
        <taxon>Nonlabens</taxon>
    </lineage>
</organism>
<evidence type="ECO:0000256" key="1">
    <source>
        <dbReference type="SAM" id="MobiDB-lite"/>
    </source>
</evidence>
<keyword evidence="2" id="KW-1133">Transmembrane helix</keyword>
<dbReference type="AlphaFoldDB" id="A0A1W6MH77"/>
<feature type="region of interest" description="Disordered" evidence="1">
    <location>
        <begin position="171"/>
        <end position="193"/>
    </location>
</feature>
<feature type="compositionally biased region" description="Basic and acidic residues" evidence="1">
    <location>
        <begin position="179"/>
        <end position="193"/>
    </location>
</feature>
<feature type="transmembrane region" description="Helical" evidence="2">
    <location>
        <begin position="201"/>
        <end position="219"/>
    </location>
</feature>
<dbReference type="Proteomes" id="UP000193431">
    <property type="component" value="Chromosome"/>
</dbReference>
<evidence type="ECO:0000256" key="2">
    <source>
        <dbReference type="SAM" id="Phobius"/>
    </source>
</evidence>